<sequence>MKKTFAVMAASLSLIAGAHAQVTSDVEKQAAAIVSKMTLAEKIGQMSQISIDIVCKGQDTPPTSTLEIDMDKLREAVVKYHIGSILNAPNTRARTPEWWSDAIAKIQQVAMNETRMKVPVIYGLDQIHGATYTAGSTMFPQEINLAATWNPVHARKMGEITAYETRASNVPWTFSPVLDLGPDPRFPRQYEAFGEDPYIASVMGYELVKGLEGDDNNIGNPHKIAANMKHFLGYGVPISGKDRTPAYIPMNVLLEYHVPAFQAAVDAGVHTVMINSGIINNEPVHASFDLMTKLLREDMGFKGMIVTDWEDINKLYNRDKMVPSIKEAIKAGINAGIDMSMIPYNYVEFCTLLTELVNEGSVPMSRIDDAATRVVAVKLGLNLFNAPNTLSKDYPEFNSKEFQKASYDAAAQSITLLKNNENILPLKKGAKILVTGPNAVSKRSLNGGWTFSWQGEKIDEFGDNYLNLLEAIQAKYGKENVTYVPGVSYAQKTEWATEHKDKFDEAVAAAKSVDYIILCLGENSYCEKPGDLDDLYLNDLQTELAKEVLKAGKKVILVLSEGRPRIISKFSSQVDAIVQTYLPGIYGANALADVLSGEVNPSGKLPYTYPAFPNSLVPYYHKYAEEQENTDSAYNYEGDYNFEYPFGHGLSYTTFTYSNAKINTGQQSLGTKDEIIISIDVTNSGNIAGKEAVQLYSSDLFASLIPDVKRLRRFELVDLKAGETKTVTFKLTQKDLSFINLQNKRVVEPGDFEFQIGASSADIKAKLAFNIQ</sequence>
<keyword evidence="5" id="KW-0378">Hydrolase</keyword>
<dbReference type="InterPro" id="IPR013783">
    <property type="entry name" value="Ig-like_fold"/>
</dbReference>
<dbReference type="SMART" id="SM01217">
    <property type="entry name" value="Fn3_like"/>
    <property type="match status" value="1"/>
</dbReference>
<dbReference type="Gene3D" id="2.60.40.10">
    <property type="entry name" value="Immunoglobulins"/>
    <property type="match status" value="1"/>
</dbReference>
<evidence type="ECO:0000256" key="1">
    <source>
        <dbReference type="ARBA" id="ARBA00000448"/>
    </source>
</evidence>
<dbReference type="SMR" id="A0A1M4T4K8"/>
<feature type="signal peptide" evidence="7">
    <location>
        <begin position="1"/>
        <end position="20"/>
    </location>
</feature>
<dbReference type="RefSeq" id="WP_062175342.1">
    <property type="nucleotide sequence ID" value="NZ_BBXL01000001.1"/>
</dbReference>
<name>A0A1M4T4K8_9BACT</name>
<gene>
    <name evidence="9" type="ORF">SAMN05444362_101236</name>
</gene>
<dbReference type="PRINTS" id="PR00133">
    <property type="entry name" value="GLHYDRLASE3"/>
</dbReference>
<dbReference type="Gene3D" id="3.20.20.300">
    <property type="entry name" value="Glycoside hydrolase, family 3, N-terminal domain"/>
    <property type="match status" value="1"/>
</dbReference>
<dbReference type="InterPro" id="IPR036881">
    <property type="entry name" value="Glyco_hydro_3_C_sf"/>
</dbReference>
<dbReference type="InterPro" id="IPR051915">
    <property type="entry name" value="Cellulose_Degrad_GH3"/>
</dbReference>
<comment type="catalytic activity">
    <reaction evidence="1">
        <text>Hydrolysis of terminal, non-reducing beta-D-glucosyl residues with release of beta-D-glucose.</text>
        <dbReference type="EC" id="3.2.1.21"/>
    </reaction>
</comment>
<dbReference type="Pfam" id="PF00933">
    <property type="entry name" value="Glyco_hydro_3"/>
    <property type="match status" value="1"/>
</dbReference>
<evidence type="ECO:0000256" key="5">
    <source>
        <dbReference type="ARBA" id="ARBA00022801"/>
    </source>
</evidence>
<dbReference type="AlphaFoldDB" id="A0A1M4T4K8"/>
<proteinExistence type="inferred from homology"/>
<evidence type="ECO:0000313" key="9">
    <source>
        <dbReference type="EMBL" id="SHE39426.1"/>
    </source>
</evidence>
<dbReference type="InterPro" id="IPR001764">
    <property type="entry name" value="Glyco_hydro_3_N"/>
</dbReference>
<dbReference type="OrthoDB" id="1006940at2"/>
<dbReference type="GO" id="GO:0009251">
    <property type="term" value="P:glucan catabolic process"/>
    <property type="evidence" value="ECO:0007669"/>
    <property type="project" value="TreeGrafter"/>
</dbReference>
<dbReference type="FunFam" id="2.60.40.10:FF:000495">
    <property type="entry name" value="Periplasmic beta-glucosidase"/>
    <property type="match status" value="1"/>
</dbReference>
<dbReference type="Pfam" id="PF01915">
    <property type="entry name" value="Glyco_hydro_3_C"/>
    <property type="match status" value="1"/>
</dbReference>
<reference evidence="10" key="1">
    <citation type="submission" date="2016-11" db="EMBL/GenBank/DDBJ databases">
        <authorList>
            <person name="Varghese N."/>
            <person name="Submissions S."/>
        </authorList>
    </citation>
    <scope>NUCLEOTIDE SEQUENCE [LARGE SCALE GENOMIC DNA]</scope>
    <source>
        <strain evidence="10">DSM 27370</strain>
    </source>
</reference>
<evidence type="ECO:0000256" key="2">
    <source>
        <dbReference type="ARBA" id="ARBA00005336"/>
    </source>
</evidence>
<feature type="chain" id="PRO_5009907452" description="beta-glucosidase" evidence="7">
    <location>
        <begin position="21"/>
        <end position="772"/>
    </location>
</feature>
<comment type="similarity">
    <text evidence="2">Belongs to the glycosyl hydrolase 3 family.</text>
</comment>
<evidence type="ECO:0000256" key="4">
    <source>
        <dbReference type="ARBA" id="ARBA00022729"/>
    </source>
</evidence>
<organism evidence="9 10">
    <name type="scientific">Dysgonomonas macrotermitis</name>
    <dbReference type="NCBI Taxonomy" id="1346286"/>
    <lineage>
        <taxon>Bacteria</taxon>
        <taxon>Pseudomonadati</taxon>
        <taxon>Bacteroidota</taxon>
        <taxon>Bacteroidia</taxon>
        <taxon>Bacteroidales</taxon>
        <taxon>Dysgonomonadaceae</taxon>
        <taxon>Dysgonomonas</taxon>
    </lineage>
</organism>
<dbReference type="InterPro" id="IPR017853">
    <property type="entry name" value="GH"/>
</dbReference>
<evidence type="ECO:0000313" key="10">
    <source>
        <dbReference type="Proteomes" id="UP000184480"/>
    </source>
</evidence>
<dbReference type="GO" id="GO:0008422">
    <property type="term" value="F:beta-glucosidase activity"/>
    <property type="evidence" value="ECO:0007669"/>
    <property type="project" value="UniProtKB-EC"/>
</dbReference>
<dbReference type="InterPro" id="IPR026891">
    <property type="entry name" value="Fn3-like"/>
</dbReference>
<feature type="domain" description="Fibronectin type III-like" evidence="8">
    <location>
        <begin position="691"/>
        <end position="760"/>
    </location>
</feature>
<evidence type="ECO:0000259" key="8">
    <source>
        <dbReference type="SMART" id="SM01217"/>
    </source>
</evidence>
<keyword evidence="6" id="KW-0326">Glycosidase</keyword>
<dbReference type="FunFam" id="3.20.20.300:FF:000007">
    <property type="entry name" value="Lysosomal beta glucosidase"/>
    <property type="match status" value="1"/>
</dbReference>
<accession>A0A1M4T4K8</accession>
<dbReference type="STRING" id="1346286.SAMN05444362_101236"/>
<dbReference type="EMBL" id="FQUC01000001">
    <property type="protein sequence ID" value="SHE39426.1"/>
    <property type="molecule type" value="Genomic_DNA"/>
</dbReference>
<dbReference type="SUPFAM" id="SSF52279">
    <property type="entry name" value="Beta-D-glucan exohydrolase, C-terminal domain"/>
    <property type="match status" value="1"/>
</dbReference>
<dbReference type="Gene3D" id="3.40.50.1700">
    <property type="entry name" value="Glycoside hydrolase family 3 C-terminal domain"/>
    <property type="match status" value="1"/>
</dbReference>
<keyword evidence="4 7" id="KW-0732">Signal</keyword>
<dbReference type="SUPFAM" id="SSF51445">
    <property type="entry name" value="(Trans)glycosidases"/>
    <property type="match status" value="1"/>
</dbReference>
<dbReference type="PANTHER" id="PTHR30620:SF16">
    <property type="entry name" value="LYSOSOMAL BETA GLUCOSIDASE"/>
    <property type="match status" value="1"/>
</dbReference>
<dbReference type="Pfam" id="PF14310">
    <property type="entry name" value="Fn3-like"/>
    <property type="match status" value="1"/>
</dbReference>
<keyword evidence="10" id="KW-1185">Reference proteome</keyword>
<dbReference type="Proteomes" id="UP000184480">
    <property type="component" value="Unassembled WGS sequence"/>
</dbReference>
<evidence type="ECO:0000256" key="7">
    <source>
        <dbReference type="SAM" id="SignalP"/>
    </source>
</evidence>
<dbReference type="PANTHER" id="PTHR30620">
    <property type="entry name" value="PERIPLASMIC BETA-GLUCOSIDASE-RELATED"/>
    <property type="match status" value="1"/>
</dbReference>
<dbReference type="InterPro" id="IPR036962">
    <property type="entry name" value="Glyco_hydro_3_N_sf"/>
</dbReference>
<protein>
    <recommendedName>
        <fullName evidence="3">beta-glucosidase</fullName>
        <ecNumber evidence="3">3.2.1.21</ecNumber>
    </recommendedName>
</protein>
<evidence type="ECO:0000256" key="6">
    <source>
        <dbReference type="ARBA" id="ARBA00023295"/>
    </source>
</evidence>
<dbReference type="EC" id="3.2.1.21" evidence="3"/>
<evidence type="ECO:0000256" key="3">
    <source>
        <dbReference type="ARBA" id="ARBA00012744"/>
    </source>
</evidence>
<dbReference type="InterPro" id="IPR002772">
    <property type="entry name" value="Glyco_hydro_3_C"/>
</dbReference>